<name>A0A4U3F6I0_9GAMM</name>
<dbReference type="SMART" id="SM00052">
    <property type="entry name" value="EAL"/>
    <property type="match status" value="1"/>
</dbReference>
<organism evidence="5 6">
    <name type="scientific">Erwinia persicina</name>
    <dbReference type="NCBI Taxonomy" id="55211"/>
    <lineage>
        <taxon>Bacteria</taxon>
        <taxon>Pseudomonadati</taxon>
        <taxon>Pseudomonadota</taxon>
        <taxon>Gammaproteobacteria</taxon>
        <taxon>Enterobacterales</taxon>
        <taxon>Erwiniaceae</taxon>
        <taxon>Erwinia</taxon>
    </lineage>
</organism>
<comment type="caution">
    <text evidence="5">The sequence shown here is derived from an EMBL/GenBank/DDBJ whole genome shotgun (WGS) entry which is preliminary data.</text>
</comment>
<dbReference type="AlphaFoldDB" id="A0A4U3F6I0"/>
<keyword evidence="1" id="KW-0472">Membrane</keyword>
<dbReference type="SUPFAM" id="SSF141868">
    <property type="entry name" value="EAL domain-like"/>
    <property type="match status" value="1"/>
</dbReference>
<dbReference type="Pfam" id="PF00563">
    <property type="entry name" value="EAL"/>
    <property type="match status" value="1"/>
</dbReference>
<reference evidence="5 6" key="1">
    <citation type="journal article" date="2019" name="Sci. Rep.">
        <title>Differences in resource use lead to coexistence of seed-transmitted microbial populations.</title>
        <authorList>
            <person name="Torres-Cortes G."/>
            <person name="Garcia B.J."/>
            <person name="Compant S."/>
            <person name="Rezki S."/>
            <person name="Jones P."/>
            <person name="Preveaux A."/>
            <person name="Briand M."/>
            <person name="Roulet A."/>
            <person name="Bouchez O."/>
            <person name="Jacobson D."/>
            <person name="Barret M."/>
        </authorList>
    </citation>
    <scope>NUCLEOTIDE SEQUENCE [LARGE SCALE GENOMIC DNA]</scope>
    <source>
        <strain evidence="5 6">CFBP13511</strain>
    </source>
</reference>
<dbReference type="EMBL" id="QGAC01000013">
    <property type="protein sequence ID" value="TKJ89061.1"/>
    <property type="molecule type" value="Genomic_DNA"/>
</dbReference>
<dbReference type="Proteomes" id="UP000661012">
    <property type="component" value="Unassembled WGS sequence"/>
</dbReference>
<dbReference type="CDD" id="cd01949">
    <property type="entry name" value="GGDEF"/>
    <property type="match status" value="1"/>
</dbReference>
<evidence type="ECO:0000313" key="5">
    <source>
        <dbReference type="EMBL" id="TKJ89061.1"/>
    </source>
</evidence>
<keyword evidence="1" id="KW-0812">Transmembrane</keyword>
<dbReference type="STRING" id="1219360.GCA_001571305_02762"/>
<keyword evidence="7" id="KW-1185">Reference proteome</keyword>
<dbReference type="Gene3D" id="3.30.70.270">
    <property type="match status" value="1"/>
</dbReference>
<dbReference type="InterPro" id="IPR035919">
    <property type="entry name" value="EAL_sf"/>
</dbReference>
<dbReference type="PROSITE" id="PS50883">
    <property type="entry name" value="EAL"/>
    <property type="match status" value="1"/>
</dbReference>
<protein>
    <submittedName>
        <fullName evidence="5">Bifunctional diguanylate cyclase/phosphodiesterase</fullName>
    </submittedName>
    <submittedName>
        <fullName evidence="4">EAL domain-containing protein</fullName>
    </submittedName>
</protein>
<dbReference type="InterPro" id="IPR029787">
    <property type="entry name" value="Nucleotide_cyclase"/>
</dbReference>
<dbReference type="CDD" id="cd01948">
    <property type="entry name" value="EAL"/>
    <property type="match status" value="1"/>
</dbReference>
<dbReference type="NCBIfam" id="TIGR00254">
    <property type="entry name" value="GGDEF"/>
    <property type="match status" value="1"/>
</dbReference>
<keyword evidence="1" id="KW-1133">Transmembrane helix</keyword>
<evidence type="ECO:0000313" key="7">
    <source>
        <dbReference type="Proteomes" id="UP000661012"/>
    </source>
</evidence>
<dbReference type="InterPro" id="IPR000160">
    <property type="entry name" value="GGDEF_dom"/>
</dbReference>
<dbReference type="PANTHER" id="PTHR44757">
    <property type="entry name" value="DIGUANYLATE CYCLASE DGCP"/>
    <property type="match status" value="1"/>
</dbReference>
<feature type="transmembrane region" description="Helical" evidence="1">
    <location>
        <begin position="20"/>
        <end position="42"/>
    </location>
</feature>
<gene>
    <name evidence="5" type="ORF">EpCFBP13511_14525</name>
    <name evidence="4" type="ORF">IFT93_12370</name>
</gene>
<dbReference type="InterPro" id="IPR043128">
    <property type="entry name" value="Rev_trsase/Diguanyl_cyclase"/>
</dbReference>
<dbReference type="PANTHER" id="PTHR44757:SF2">
    <property type="entry name" value="BIOFILM ARCHITECTURE MAINTENANCE PROTEIN MBAA"/>
    <property type="match status" value="1"/>
</dbReference>
<evidence type="ECO:0000313" key="6">
    <source>
        <dbReference type="Proteomes" id="UP000306393"/>
    </source>
</evidence>
<dbReference type="OrthoDB" id="9804951at2"/>
<dbReference type="RefSeq" id="WP_137269510.1">
    <property type="nucleotide sequence ID" value="NZ_CP123752.1"/>
</dbReference>
<feature type="domain" description="GGDEF" evidence="3">
    <location>
        <begin position="317"/>
        <end position="450"/>
    </location>
</feature>
<dbReference type="PROSITE" id="PS50887">
    <property type="entry name" value="GGDEF"/>
    <property type="match status" value="1"/>
</dbReference>
<evidence type="ECO:0000256" key="1">
    <source>
        <dbReference type="SAM" id="Phobius"/>
    </source>
</evidence>
<dbReference type="EMBL" id="JACYNN010000007">
    <property type="protein sequence ID" value="MBD8107204.1"/>
    <property type="molecule type" value="Genomic_DNA"/>
</dbReference>
<evidence type="ECO:0000259" key="3">
    <source>
        <dbReference type="PROSITE" id="PS50887"/>
    </source>
</evidence>
<dbReference type="Pfam" id="PF00990">
    <property type="entry name" value="GGDEF"/>
    <property type="match status" value="1"/>
</dbReference>
<dbReference type="InterPro" id="IPR052155">
    <property type="entry name" value="Biofilm_reg_signaling"/>
</dbReference>
<dbReference type="InterPro" id="IPR001633">
    <property type="entry name" value="EAL_dom"/>
</dbReference>
<dbReference type="Proteomes" id="UP000306393">
    <property type="component" value="Unassembled WGS sequence"/>
</dbReference>
<dbReference type="Gene3D" id="3.20.20.450">
    <property type="entry name" value="EAL domain"/>
    <property type="match status" value="1"/>
</dbReference>
<feature type="domain" description="EAL" evidence="2">
    <location>
        <begin position="459"/>
        <end position="709"/>
    </location>
</feature>
<evidence type="ECO:0000313" key="4">
    <source>
        <dbReference type="EMBL" id="MBD8107204.1"/>
    </source>
</evidence>
<accession>A0A4U3F6I0</accession>
<dbReference type="PROSITE" id="PS51257">
    <property type="entry name" value="PROKAR_LIPOPROTEIN"/>
    <property type="match status" value="1"/>
</dbReference>
<sequence length="715" mass="79287">MKIEYSTVAELRREFRRNVVVPVVAVVLFSLFGCGLTAWWVTAQSNAKAEEKQQQVIQNILAQHLDDYALQHKGLLKRPDLIDQIQKPTEFGSWLFNLAGDNEIYLLDNQQRPLVSWQQGKPVSPSGFAAIALSLDHVLLPSGKTEMTRDFIRLRGRVAEVAIGGLPDNAGKTLVFIRYLHHSFIDFLEHRGVVSHFRFTPNDPDRNNSAGFLLTSAAGIPVSSVSWIPMRPGSQMLMVTGPLIAMAILSISLMCIIMTRRLWHASLKLSSSMHRLAASEAHARHLARHDVLTGLPNRAWIEEQLSERLSSRPGKNHTLALLLLDLDRFKMINDTYGHPTGDDLIVEVGQRLSALLPVRNAVGRLGGDEFVVMVSEIENEQQVADLCQQIIARLAEPMTLRGHTLWVDVSIGVALSPRHSRDRLELMRKADISLYAAKAEGRGRYCLFAPAMDEALQKRQRLAQELRLALANSGDLMQWYQPIMDISGTKLIAVEALLRWHHPQLGAISPAEFVPVAEETGLIIPLGEWVLEQACLLAITCPRLIVAVNVSPLQFLAPGFVDHLMAIMARHAINPRQIELEITEGVLLENEQEALKTIKTLRAAGFCIALDDFGTGYSSLSYLVQFPVDTIKIDRAFTQSLGVRENSATIVESVINLGHSLGITVTAEGVETEEQRLMLASAGCDRLQGFLLSKPQPADQLHALLKRMSPECANA</sequence>
<dbReference type="SMART" id="SM00267">
    <property type="entry name" value="GGDEF"/>
    <property type="match status" value="1"/>
</dbReference>
<reference evidence="4 7" key="2">
    <citation type="journal article" date="2020" name="FEMS Microbiol. Ecol.">
        <title>Temporal dynamics of bacterial communities during seed development and maturation.</title>
        <authorList>
            <person name="Chesneau G."/>
            <person name="Torres-Cortes G."/>
            <person name="Briand M."/>
            <person name="Darrasse A."/>
            <person name="Preveaux A."/>
            <person name="Marais C."/>
            <person name="Jacques M.A."/>
            <person name="Shade A."/>
            <person name="Barret M."/>
        </authorList>
    </citation>
    <scope>NUCLEOTIDE SEQUENCE [LARGE SCALE GENOMIC DNA]</scope>
    <source>
        <strain evidence="4 7">CFBP13732</strain>
    </source>
</reference>
<proteinExistence type="predicted"/>
<evidence type="ECO:0000259" key="2">
    <source>
        <dbReference type="PROSITE" id="PS50883"/>
    </source>
</evidence>
<dbReference type="SUPFAM" id="SSF55073">
    <property type="entry name" value="Nucleotide cyclase"/>
    <property type="match status" value="1"/>
</dbReference>